<keyword evidence="4" id="KW-0804">Transcription</keyword>
<reference evidence="6 7" key="1">
    <citation type="submission" date="2024-07" db="EMBL/GenBank/DDBJ databases">
        <authorList>
            <person name="Thanompreechachai J."/>
            <person name="Duangmal K."/>
        </authorList>
    </citation>
    <scope>NUCLEOTIDE SEQUENCE [LARGE SCALE GENOMIC DNA]</scope>
    <source>
        <strain evidence="6 7">KCTC 19886</strain>
    </source>
</reference>
<dbReference type="InterPro" id="IPR000847">
    <property type="entry name" value="LysR_HTH_N"/>
</dbReference>
<evidence type="ECO:0000313" key="6">
    <source>
        <dbReference type="EMBL" id="MEW9267148.1"/>
    </source>
</evidence>
<dbReference type="SUPFAM" id="SSF46785">
    <property type="entry name" value="Winged helix' DNA-binding domain"/>
    <property type="match status" value="1"/>
</dbReference>
<dbReference type="Gene3D" id="1.10.10.10">
    <property type="entry name" value="Winged helix-like DNA-binding domain superfamily/Winged helix DNA-binding domain"/>
    <property type="match status" value="1"/>
</dbReference>
<organism evidence="6 7">
    <name type="scientific">Kineococcus endophyticus</name>
    <dbReference type="NCBI Taxonomy" id="1181883"/>
    <lineage>
        <taxon>Bacteria</taxon>
        <taxon>Bacillati</taxon>
        <taxon>Actinomycetota</taxon>
        <taxon>Actinomycetes</taxon>
        <taxon>Kineosporiales</taxon>
        <taxon>Kineosporiaceae</taxon>
        <taxon>Kineococcus</taxon>
    </lineage>
</organism>
<evidence type="ECO:0000256" key="4">
    <source>
        <dbReference type="ARBA" id="ARBA00023163"/>
    </source>
</evidence>
<comment type="similarity">
    <text evidence="1">Belongs to the LysR transcriptional regulatory family.</text>
</comment>
<proteinExistence type="inferred from homology"/>
<dbReference type="Pfam" id="PF03466">
    <property type="entry name" value="LysR_substrate"/>
    <property type="match status" value="1"/>
</dbReference>
<keyword evidence="3" id="KW-0238">DNA-binding</keyword>
<evidence type="ECO:0000256" key="1">
    <source>
        <dbReference type="ARBA" id="ARBA00009437"/>
    </source>
</evidence>
<name>A0ABV3PBX4_9ACTN</name>
<dbReference type="PANTHER" id="PTHR30346:SF29">
    <property type="entry name" value="LYSR SUBSTRATE-BINDING"/>
    <property type="match status" value="1"/>
</dbReference>
<keyword evidence="7" id="KW-1185">Reference proteome</keyword>
<dbReference type="PROSITE" id="PS50931">
    <property type="entry name" value="HTH_LYSR"/>
    <property type="match status" value="1"/>
</dbReference>
<dbReference type="Gene3D" id="3.40.190.10">
    <property type="entry name" value="Periplasmic binding protein-like II"/>
    <property type="match status" value="2"/>
</dbReference>
<dbReference type="RefSeq" id="WP_367640369.1">
    <property type="nucleotide sequence ID" value="NZ_JBFNQN010000016.1"/>
</dbReference>
<sequence>MLDVHRLRLLRELDRRGTLAAVAAALGYSPSAVSQQLSQLEVEAGTVLLEKFGRGVVLTPAARILVQHADVVLAQLEQAETDLAAMAREATGVLRVASFQTVLFALVPRTLTLLAERFPALRVVIDHQEAVPAFSALAAHDVDLVLGEEYPDRPNPRSADVDEEDLVHDRLRLAVPADGPWAQASRIEDLATASWVLEPDGSDPGDWALGRCRRAGFEPDVRIRTPDALLHVHLVETGHAVALLPDLVRAGRPRVRVVDLPEAPSRRLFTGVRRGAGGRPAVRAFRAALREVAAGTTGSITGGGGNSSALL</sequence>
<keyword evidence="2" id="KW-0805">Transcription regulation</keyword>
<feature type="domain" description="HTH lysR-type" evidence="5">
    <location>
        <begin position="2"/>
        <end position="59"/>
    </location>
</feature>
<evidence type="ECO:0000313" key="7">
    <source>
        <dbReference type="Proteomes" id="UP001555826"/>
    </source>
</evidence>
<protein>
    <submittedName>
        <fullName evidence="6">LysR substrate-binding domain-containing protein</fullName>
    </submittedName>
</protein>
<dbReference type="Proteomes" id="UP001555826">
    <property type="component" value="Unassembled WGS sequence"/>
</dbReference>
<gene>
    <name evidence="6" type="ORF">AB1207_20545</name>
</gene>
<dbReference type="EMBL" id="JBFNQN010000016">
    <property type="protein sequence ID" value="MEW9267148.1"/>
    <property type="molecule type" value="Genomic_DNA"/>
</dbReference>
<comment type="caution">
    <text evidence="6">The sequence shown here is derived from an EMBL/GenBank/DDBJ whole genome shotgun (WGS) entry which is preliminary data.</text>
</comment>
<accession>A0ABV3PBX4</accession>
<dbReference type="Pfam" id="PF00126">
    <property type="entry name" value="HTH_1"/>
    <property type="match status" value="1"/>
</dbReference>
<dbReference type="PANTHER" id="PTHR30346">
    <property type="entry name" value="TRANSCRIPTIONAL DUAL REGULATOR HCAR-RELATED"/>
    <property type="match status" value="1"/>
</dbReference>
<dbReference type="SUPFAM" id="SSF53850">
    <property type="entry name" value="Periplasmic binding protein-like II"/>
    <property type="match status" value="1"/>
</dbReference>
<dbReference type="InterPro" id="IPR036388">
    <property type="entry name" value="WH-like_DNA-bd_sf"/>
</dbReference>
<evidence type="ECO:0000256" key="3">
    <source>
        <dbReference type="ARBA" id="ARBA00023125"/>
    </source>
</evidence>
<dbReference type="InterPro" id="IPR005119">
    <property type="entry name" value="LysR_subst-bd"/>
</dbReference>
<dbReference type="InterPro" id="IPR036390">
    <property type="entry name" value="WH_DNA-bd_sf"/>
</dbReference>
<evidence type="ECO:0000259" key="5">
    <source>
        <dbReference type="PROSITE" id="PS50931"/>
    </source>
</evidence>
<evidence type="ECO:0000256" key="2">
    <source>
        <dbReference type="ARBA" id="ARBA00023015"/>
    </source>
</evidence>